<comment type="caution">
    <text evidence="1">The sequence shown here is derived from an EMBL/GenBank/DDBJ whole genome shotgun (WGS) entry which is preliminary data.</text>
</comment>
<organism evidence="1 2">
    <name type="scientific">Candidatus Falkowbacteria bacterium GW2011_GWA2_39_24</name>
    <dbReference type="NCBI Taxonomy" id="1618634"/>
    <lineage>
        <taxon>Bacteria</taxon>
        <taxon>Candidatus Falkowiibacteriota</taxon>
    </lineage>
</organism>
<sequence>MADLEKKTVVPWQIFKTTLPQNFSWSSDSQHLLADLTVLALPNSTTTAKQIIDLSSLLPTGSTMLKWSEVNKLSYLTKTGLYFFDLNNQKQDLIYSLNNVNNISDYLVKDGSLYLIIKNQGRSSLIAIDLDDDSKQSLDLSLSGEYNFLRPNNSWLNIYNEANSTLYLVDPRNLVLDKMQSLACTCYQWLANNQLLYADGFEIWIWNVPANKKRLLTRVSDKISNVFWHPSNNYIIYNTAKQINSLELDDRDRHLINTLAEINNIQYLEMSTDGQAVYFYATIGQQAGLYQLDI</sequence>
<reference evidence="1 2" key="1">
    <citation type="journal article" date="2015" name="Nature">
        <title>rRNA introns, odd ribosomes, and small enigmatic genomes across a large radiation of phyla.</title>
        <authorList>
            <person name="Brown C.T."/>
            <person name="Hug L.A."/>
            <person name="Thomas B.C."/>
            <person name="Sharon I."/>
            <person name="Castelle C.J."/>
            <person name="Singh A."/>
            <person name="Wilkins M.J."/>
            <person name="Williams K.H."/>
            <person name="Banfield J.F."/>
        </authorList>
    </citation>
    <scope>NUCLEOTIDE SEQUENCE [LARGE SCALE GENOMIC DNA]</scope>
</reference>
<dbReference type="AlphaFoldDB" id="A0A0G0NDW3"/>
<gene>
    <name evidence="1" type="ORF">UT42_C0042G0003</name>
</gene>
<dbReference type="Proteomes" id="UP000034048">
    <property type="component" value="Unassembled WGS sequence"/>
</dbReference>
<name>A0A0G0NDW3_9BACT</name>
<evidence type="ECO:0000313" key="2">
    <source>
        <dbReference type="Proteomes" id="UP000034048"/>
    </source>
</evidence>
<proteinExistence type="predicted"/>
<dbReference type="SUPFAM" id="SSF82171">
    <property type="entry name" value="DPP6 N-terminal domain-like"/>
    <property type="match status" value="1"/>
</dbReference>
<dbReference type="EMBL" id="LBWS01000042">
    <property type="protein sequence ID" value="KKR13663.1"/>
    <property type="molecule type" value="Genomic_DNA"/>
</dbReference>
<protein>
    <submittedName>
        <fullName evidence="1">Uncharacterized protein</fullName>
    </submittedName>
</protein>
<evidence type="ECO:0000313" key="1">
    <source>
        <dbReference type="EMBL" id="KKR13663.1"/>
    </source>
</evidence>
<accession>A0A0G0NDW3</accession>